<dbReference type="AlphaFoldDB" id="A0A4Q7UFM1"/>
<reference evidence="1 2" key="1">
    <citation type="submission" date="2019-02" db="EMBL/GenBank/DDBJ databases">
        <title>Sequencing the genomes of 1000 actinobacteria strains.</title>
        <authorList>
            <person name="Klenk H.-P."/>
        </authorList>
    </citation>
    <scope>NUCLEOTIDE SEQUENCE [LARGE SCALE GENOMIC DNA]</scope>
    <source>
        <strain evidence="1 2">DSM 45888</strain>
    </source>
</reference>
<accession>A0A4Q7UFM1</accession>
<keyword evidence="2" id="KW-1185">Reference proteome</keyword>
<proteinExistence type="predicted"/>
<evidence type="ECO:0000313" key="1">
    <source>
        <dbReference type="EMBL" id="RZT79624.1"/>
    </source>
</evidence>
<comment type="caution">
    <text evidence="1">The sequence shown here is derived from an EMBL/GenBank/DDBJ whole genome shotgun (WGS) entry which is preliminary data.</text>
</comment>
<dbReference type="EMBL" id="SHKK01000001">
    <property type="protein sequence ID" value="RZT79624.1"/>
    <property type="molecule type" value="Genomic_DNA"/>
</dbReference>
<protein>
    <submittedName>
        <fullName evidence="1">Uncharacterized protein</fullName>
    </submittedName>
</protein>
<name>A0A4Q7UFM1_9ACTN</name>
<sequence length="39" mass="4024">MAPLPAAAVVTTILGDLPDIAALNQLVTPTARIVRDVIL</sequence>
<gene>
    <name evidence="1" type="ORF">EV382_2843</name>
</gene>
<organism evidence="1 2">
    <name type="scientific">Micromonospora violae</name>
    <dbReference type="NCBI Taxonomy" id="1278207"/>
    <lineage>
        <taxon>Bacteria</taxon>
        <taxon>Bacillati</taxon>
        <taxon>Actinomycetota</taxon>
        <taxon>Actinomycetes</taxon>
        <taxon>Micromonosporales</taxon>
        <taxon>Micromonosporaceae</taxon>
        <taxon>Micromonospora</taxon>
    </lineage>
</organism>
<evidence type="ECO:0000313" key="2">
    <source>
        <dbReference type="Proteomes" id="UP000293781"/>
    </source>
</evidence>
<dbReference type="Proteomes" id="UP000293781">
    <property type="component" value="Unassembled WGS sequence"/>
</dbReference>